<dbReference type="Pfam" id="PF00072">
    <property type="entry name" value="Response_reg"/>
    <property type="match status" value="1"/>
</dbReference>
<accession>A0A6I6D313</accession>
<dbReference type="PROSITE" id="PS50887">
    <property type="entry name" value="GGDEF"/>
    <property type="match status" value="1"/>
</dbReference>
<keyword evidence="3" id="KW-0597">Phosphoprotein</keyword>
<dbReference type="CDD" id="cd01949">
    <property type="entry name" value="GGDEF"/>
    <property type="match status" value="1"/>
</dbReference>
<reference evidence="6 7" key="1">
    <citation type="submission" date="2019-11" db="EMBL/GenBank/DDBJ databases">
        <authorList>
            <person name="Zhang J."/>
            <person name="Sun C."/>
        </authorList>
    </citation>
    <scope>NUCLEOTIDE SEQUENCE [LARGE SCALE GENOMIC DNA]</scope>
    <source>
        <strain evidence="7">sp2</strain>
    </source>
</reference>
<proteinExistence type="predicted"/>
<dbReference type="InterPro" id="IPR043128">
    <property type="entry name" value="Rev_trsase/Diguanyl_cyclase"/>
</dbReference>
<organism evidence="6 7">
    <name type="scientific">Guyparkeria halophila</name>
    <dbReference type="NCBI Taxonomy" id="47960"/>
    <lineage>
        <taxon>Bacteria</taxon>
        <taxon>Pseudomonadati</taxon>
        <taxon>Pseudomonadota</taxon>
        <taxon>Gammaproteobacteria</taxon>
        <taxon>Chromatiales</taxon>
        <taxon>Thioalkalibacteraceae</taxon>
        <taxon>Guyparkeria</taxon>
    </lineage>
</organism>
<dbReference type="Gene3D" id="3.30.70.270">
    <property type="match status" value="1"/>
</dbReference>
<evidence type="ECO:0000313" key="6">
    <source>
        <dbReference type="EMBL" id="QGT78323.1"/>
    </source>
</evidence>
<dbReference type="PANTHER" id="PTHR45138">
    <property type="entry name" value="REGULATORY COMPONENTS OF SENSORY TRANSDUCTION SYSTEM"/>
    <property type="match status" value="1"/>
</dbReference>
<dbReference type="KEGG" id="ghl:GM160_05095"/>
<dbReference type="EMBL" id="CP046415">
    <property type="protein sequence ID" value="QGT78323.1"/>
    <property type="molecule type" value="Genomic_DNA"/>
</dbReference>
<dbReference type="InterPro" id="IPR000160">
    <property type="entry name" value="GGDEF_dom"/>
</dbReference>
<dbReference type="InterPro" id="IPR001789">
    <property type="entry name" value="Sig_transdc_resp-reg_receiver"/>
</dbReference>
<dbReference type="SUPFAM" id="SSF55073">
    <property type="entry name" value="Nucleotide cyclase"/>
    <property type="match status" value="1"/>
</dbReference>
<dbReference type="InterPro" id="IPR050469">
    <property type="entry name" value="Diguanylate_Cyclase"/>
</dbReference>
<evidence type="ECO:0000313" key="7">
    <source>
        <dbReference type="Proteomes" id="UP000427716"/>
    </source>
</evidence>
<dbReference type="SUPFAM" id="SSF52172">
    <property type="entry name" value="CheY-like"/>
    <property type="match status" value="1"/>
</dbReference>
<dbReference type="SMART" id="SM00448">
    <property type="entry name" value="REC"/>
    <property type="match status" value="1"/>
</dbReference>
<dbReference type="GO" id="GO:1902201">
    <property type="term" value="P:negative regulation of bacterial-type flagellum-dependent cell motility"/>
    <property type="evidence" value="ECO:0007669"/>
    <property type="project" value="TreeGrafter"/>
</dbReference>
<dbReference type="Gene3D" id="3.40.50.2300">
    <property type="match status" value="1"/>
</dbReference>
<evidence type="ECO:0000259" key="5">
    <source>
        <dbReference type="PROSITE" id="PS50887"/>
    </source>
</evidence>
<keyword evidence="7" id="KW-1185">Reference proteome</keyword>
<dbReference type="GO" id="GO:0005886">
    <property type="term" value="C:plasma membrane"/>
    <property type="evidence" value="ECO:0007669"/>
    <property type="project" value="TreeGrafter"/>
</dbReference>
<dbReference type="SMART" id="SM00267">
    <property type="entry name" value="GGDEF"/>
    <property type="match status" value="1"/>
</dbReference>
<dbReference type="GO" id="GO:0043709">
    <property type="term" value="P:cell adhesion involved in single-species biofilm formation"/>
    <property type="evidence" value="ECO:0007669"/>
    <property type="project" value="TreeGrafter"/>
</dbReference>
<evidence type="ECO:0000256" key="2">
    <source>
        <dbReference type="ARBA" id="ARBA00012528"/>
    </source>
</evidence>
<dbReference type="PROSITE" id="PS50110">
    <property type="entry name" value="RESPONSE_REGULATORY"/>
    <property type="match status" value="1"/>
</dbReference>
<dbReference type="NCBIfam" id="TIGR00254">
    <property type="entry name" value="GGDEF"/>
    <property type="match status" value="1"/>
</dbReference>
<dbReference type="Pfam" id="PF00990">
    <property type="entry name" value="GGDEF"/>
    <property type="match status" value="1"/>
</dbReference>
<comment type="cofactor">
    <cofactor evidence="1">
        <name>Mg(2+)</name>
        <dbReference type="ChEBI" id="CHEBI:18420"/>
    </cofactor>
</comment>
<dbReference type="GO" id="GO:0052621">
    <property type="term" value="F:diguanylate cyclase activity"/>
    <property type="evidence" value="ECO:0007669"/>
    <property type="project" value="UniProtKB-EC"/>
</dbReference>
<dbReference type="InterPro" id="IPR011006">
    <property type="entry name" value="CheY-like_superfamily"/>
</dbReference>
<dbReference type="PANTHER" id="PTHR45138:SF24">
    <property type="entry name" value="DIGUANYLATE CYCLASE DGCC-RELATED"/>
    <property type="match status" value="1"/>
</dbReference>
<name>A0A6I6D313_9GAMM</name>
<evidence type="ECO:0000259" key="4">
    <source>
        <dbReference type="PROSITE" id="PS50110"/>
    </source>
</evidence>
<dbReference type="AlphaFoldDB" id="A0A6I6D313"/>
<evidence type="ECO:0000256" key="1">
    <source>
        <dbReference type="ARBA" id="ARBA00001946"/>
    </source>
</evidence>
<sequence>MPDDAVTEPEPIELPDWDTGPRGWPMAAASLRATVDDPTARRATRLADLQSQVRCLIQRARHEKLRVLLGALNRIDQEIDREHAQGSADLSRLNRLIRYFDRLVQHLQKTRDDTPEAIALYTGSTELPELLEDSLRRSGFGAHPIHLENPDPALLEHTGLLIYLARDTADHEREFTQLAELKKRMSACAQSLMISQRDDFAIRAAAVRAGIDHVITYPIDSARLNTLLTGARAYECDDEQITVLLVDDMATAGMYWRKQFARANVRLLFETRPQAAFDTAIAEQPDVILLDLYMPEMDGVDLARIFREHPQLSDVPILFMSTEERDQHRLEAKLKGGDDFLNKSIAGDDLIRMVRYRAQRYRQARAERRTDSLTGLLNHRAITSLVDSELDRAIRQEQPLSVVMIDIDKFKHINDTHGHPSGDRVIRRLSTLLNTRLRKYDGVGRYGGEEFMVVLPATEIDAAVELIDRLREQFAEIAVTTEAGDTIHCQFSAGVAGYPEHITPQEIISAADGALYSAKQAGRNQVKARHYED</sequence>
<dbReference type="RefSeq" id="WP_156573682.1">
    <property type="nucleotide sequence ID" value="NZ_CP046415.1"/>
</dbReference>
<gene>
    <name evidence="6" type="ORF">GM160_05095</name>
</gene>
<evidence type="ECO:0000256" key="3">
    <source>
        <dbReference type="PROSITE-ProRule" id="PRU00169"/>
    </source>
</evidence>
<dbReference type="FunFam" id="3.30.70.270:FF:000001">
    <property type="entry name" value="Diguanylate cyclase domain protein"/>
    <property type="match status" value="1"/>
</dbReference>
<feature type="domain" description="GGDEF" evidence="5">
    <location>
        <begin position="398"/>
        <end position="531"/>
    </location>
</feature>
<feature type="domain" description="Response regulatory" evidence="4">
    <location>
        <begin position="242"/>
        <end position="358"/>
    </location>
</feature>
<protein>
    <recommendedName>
        <fullName evidence="2">diguanylate cyclase</fullName>
        <ecNumber evidence="2">2.7.7.65</ecNumber>
    </recommendedName>
</protein>
<dbReference type="InterPro" id="IPR029787">
    <property type="entry name" value="Nucleotide_cyclase"/>
</dbReference>
<dbReference type="GO" id="GO:0000160">
    <property type="term" value="P:phosphorelay signal transduction system"/>
    <property type="evidence" value="ECO:0007669"/>
    <property type="project" value="InterPro"/>
</dbReference>
<dbReference type="EC" id="2.7.7.65" evidence="2"/>
<dbReference type="Proteomes" id="UP000427716">
    <property type="component" value="Chromosome"/>
</dbReference>
<feature type="modified residue" description="4-aspartylphosphate" evidence="3">
    <location>
        <position position="291"/>
    </location>
</feature>